<dbReference type="InterPro" id="IPR027417">
    <property type="entry name" value="P-loop_NTPase"/>
</dbReference>
<keyword evidence="2" id="KW-1185">Reference proteome</keyword>
<gene>
    <name evidence="1" type="ORF">AGERDE_LOCUS11654</name>
</gene>
<dbReference type="PANTHER" id="PTHR48312:SF1">
    <property type="entry name" value="SULFOTRANSFERASE"/>
    <property type="match status" value="1"/>
</dbReference>
<dbReference type="Pfam" id="PF19798">
    <property type="entry name" value="Sulfotransfer_5"/>
    <property type="match status" value="1"/>
</dbReference>
<dbReference type="Gene3D" id="3.40.50.300">
    <property type="entry name" value="P-loop containing nucleotide triphosphate hydrolases"/>
    <property type="match status" value="1"/>
</dbReference>
<proteinExistence type="predicted"/>
<dbReference type="Proteomes" id="UP000789831">
    <property type="component" value="Unassembled WGS sequence"/>
</dbReference>
<dbReference type="PANTHER" id="PTHR48312">
    <property type="match status" value="1"/>
</dbReference>
<dbReference type="OrthoDB" id="2405944at2759"/>
<dbReference type="EMBL" id="CAJVPL010005356">
    <property type="protein sequence ID" value="CAG8657263.1"/>
    <property type="molecule type" value="Genomic_DNA"/>
</dbReference>
<reference evidence="1" key="1">
    <citation type="submission" date="2021-06" db="EMBL/GenBank/DDBJ databases">
        <authorList>
            <person name="Kallberg Y."/>
            <person name="Tangrot J."/>
            <person name="Rosling A."/>
        </authorList>
    </citation>
    <scope>NUCLEOTIDE SEQUENCE</scope>
    <source>
        <strain evidence="1">MT106</strain>
    </source>
</reference>
<sequence length="493" mass="56755">MRCTSCYDCGRLATHMHGSNGCCGACPSPRIVLPQDSTRYSTSSPRIVLSEDSTRHIMGQLGHGMGQLGHSMGQSQNSLLCWCCSNSFNERCRCSIHSYTIEDPKCTHCNPDNIIGETVSSPPQSDEFCGHHYACHNIKTHIHRTFYKDDRVSGRPCCRKECKIGPHRSSGSCWCCKKPVHEGCRCSIFRSLGCSAICATCRPSAFAKPKMDIHKKDNYSYRNYSAVIEECCIDDKSEKSPMPIVLWCHPRSCSSAFQRAFLQRPQEFKCFQEPCRDDDSLSMIFGKYYQREKDHRKSQNQFYEDNKPLRVFAKDMAYFIRDKYGPNVRNPSLPRSTLSMIRHTFLIREPSKSVKSLYRQMYSQWYKSLKESGFDFRSAIDLKKRRIEFGFNTLLIGIKELAEFFKYVREEFSDQTSLVIDADDLCKDPRGVLVKYCKLIGEEFDESMISWKPGKVENVESWRGWHSEDIPCSTTYRLTTSTTNLANHLRIIP</sequence>
<comment type="caution">
    <text evidence="1">The sequence shown here is derived from an EMBL/GenBank/DDBJ whole genome shotgun (WGS) entry which is preliminary data.</text>
</comment>
<evidence type="ECO:0000313" key="2">
    <source>
        <dbReference type="Proteomes" id="UP000789831"/>
    </source>
</evidence>
<protein>
    <submittedName>
        <fullName evidence="1">11601_t:CDS:1</fullName>
    </submittedName>
</protein>
<organism evidence="1 2">
    <name type="scientific">Ambispora gerdemannii</name>
    <dbReference type="NCBI Taxonomy" id="144530"/>
    <lineage>
        <taxon>Eukaryota</taxon>
        <taxon>Fungi</taxon>
        <taxon>Fungi incertae sedis</taxon>
        <taxon>Mucoromycota</taxon>
        <taxon>Glomeromycotina</taxon>
        <taxon>Glomeromycetes</taxon>
        <taxon>Archaeosporales</taxon>
        <taxon>Ambisporaceae</taxon>
        <taxon>Ambispora</taxon>
    </lineage>
</organism>
<dbReference type="SUPFAM" id="SSF52540">
    <property type="entry name" value="P-loop containing nucleoside triphosphate hydrolases"/>
    <property type="match status" value="1"/>
</dbReference>
<accession>A0A9N9DY29</accession>
<dbReference type="AlphaFoldDB" id="A0A9N9DY29"/>
<name>A0A9N9DY29_9GLOM</name>
<feature type="non-terminal residue" evidence="1">
    <location>
        <position position="493"/>
    </location>
</feature>
<evidence type="ECO:0000313" key="1">
    <source>
        <dbReference type="EMBL" id="CAG8657263.1"/>
    </source>
</evidence>